<dbReference type="PANTHER" id="PTHR37984">
    <property type="entry name" value="PROTEIN CBG26694"/>
    <property type="match status" value="1"/>
</dbReference>
<proteinExistence type="predicted"/>
<comment type="caution">
    <text evidence="2">The sequence shown here is derived from an EMBL/GenBank/DDBJ whole genome shotgun (WGS) entry which is preliminary data.</text>
</comment>
<feature type="domain" description="Integrase catalytic" evidence="1">
    <location>
        <begin position="153"/>
        <end position="313"/>
    </location>
</feature>
<name>A0ABD2XCT2_9HYME</name>
<dbReference type="Proteomes" id="UP001627154">
    <property type="component" value="Unassembled WGS sequence"/>
</dbReference>
<dbReference type="PANTHER" id="PTHR37984:SF5">
    <property type="entry name" value="PROTEIN NYNRIN-LIKE"/>
    <property type="match status" value="1"/>
</dbReference>
<sequence length="374" mass="43328">MSENIQSTSVNLREEFFKEASKGGHYKVIDKSQYDEIIEDILRAKLSSKKTPQQYRRLSRFDVIEVDGINKLIAKRKANAGLKYYAPLEDIYDIIENAHIATGHAARDRLLKETSRNYANVTRELITLFLGMCQTCNQTKTKKKRRLESKRILHDRIYARCQVDLIDFQSHRVDNYKWILVYQDLLTKFTVLNALKTKNAEEIAHCLVRIFSTFGAPCLLHSDHGRDFVHAVIRELKKLWPELVLVHGKPRPSQSQTSVGISNQDIVSMIVTWLADNKTNTWVDALPFVQFMKNRMYYSEIRQSPYKAMFGFEPRVGLSSTTLPKESIANINNEDELCNVINTFRQNDDSNQETQLAEDEIVSIQIDEDQFIPF</sequence>
<dbReference type="PROSITE" id="PS50994">
    <property type="entry name" value="INTEGRASE"/>
    <property type="match status" value="1"/>
</dbReference>
<dbReference type="InterPro" id="IPR012337">
    <property type="entry name" value="RNaseH-like_sf"/>
</dbReference>
<gene>
    <name evidence="2" type="ORF">TKK_004519</name>
</gene>
<accession>A0ABD2XCT2</accession>
<protein>
    <recommendedName>
        <fullName evidence="1">Integrase catalytic domain-containing protein</fullName>
    </recommendedName>
</protein>
<evidence type="ECO:0000313" key="3">
    <source>
        <dbReference type="Proteomes" id="UP001627154"/>
    </source>
</evidence>
<dbReference type="AlphaFoldDB" id="A0ABD2XCT2"/>
<dbReference type="Gene3D" id="3.30.420.10">
    <property type="entry name" value="Ribonuclease H-like superfamily/Ribonuclease H"/>
    <property type="match status" value="1"/>
</dbReference>
<dbReference type="InterPro" id="IPR001584">
    <property type="entry name" value="Integrase_cat-core"/>
</dbReference>
<organism evidence="2 3">
    <name type="scientific">Trichogramma kaykai</name>
    <dbReference type="NCBI Taxonomy" id="54128"/>
    <lineage>
        <taxon>Eukaryota</taxon>
        <taxon>Metazoa</taxon>
        <taxon>Ecdysozoa</taxon>
        <taxon>Arthropoda</taxon>
        <taxon>Hexapoda</taxon>
        <taxon>Insecta</taxon>
        <taxon>Pterygota</taxon>
        <taxon>Neoptera</taxon>
        <taxon>Endopterygota</taxon>
        <taxon>Hymenoptera</taxon>
        <taxon>Apocrita</taxon>
        <taxon>Proctotrupomorpha</taxon>
        <taxon>Chalcidoidea</taxon>
        <taxon>Trichogrammatidae</taxon>
        <taxon>Trichogramma</taxon>
    </lineage>
</organism>
<reference evidence="2 3" key="1">
    <citation type="journal article" date="2024" name="bioRxiv">
        <title>A reference genome for Trichogramma kaykai: A tiny desert-dwelling parasitoid wasp with competing sex-ratio distorters.</title>
        <authorList>
            <person name="Culotta J."/>
            <person name="Lindsey A.R."/>
        </authorList>
    </citation>
    <scope>NUCLEOTIDE SEQUENCE [LARGE SCALE GENOMIC DNA]</scope>
    <source>
        <strain evidence="2 3">KSX58</strain>
    </source>
</reference>
<keyword evidence="3" id="KW-1185">Reference proteome</keyword>
<dbReference type="InterPro" id="IPR036397">
    <property type="entry name" value="RNaseH_sf"/>
</dbReference>
<evidence type="ECO:0000313" key="2">
    <source>
        <dbReference type="EMBL" id="KAL3402582.1"/>
    </source>
</evidence>
<evidence type="ECO:0000259" key="1">
    <source>
        <dbReference type="PROSITE" id="PS50994"/>
    </source>
</evidence>
<dbReference type="SUPFAM" id="SSF53098">
    <property type="entry name" value="Ribonuclease H-like"/>
    <property type="match status" value="1"/>
</dbReference>
<dbReference type="InterPro" id="IPR050951">
    <property type="entry name" value="Retrovirus_Pol_polyprotein"/>
</dbReference>
<dbReference type="EMBL" id="JBJJXI010000034">
    <property type="protein sequence ID" value="KAL3402582.1"/>
    <property type="molecule type" value="Genomic_DNA"/>
</dbReference>